<dbReference type="Proteomes" id="UP000504632">
    <property type="component" value="Chromosome 3"/>
</dbReference>
<keyword evidence="6" id="KW-0399">Innate immunity</keyword>
<dbReference type="InterPro" id="IPR002035">
    <property type="entry name" value="VWF_A"/>
</dbReference>
<dbReference type="InterPro" id="IPR018114">
    <property type="entry name" value="TRYPSIN_HIS"/>
</dbReference>
<evidence type="ECO:0000256" key="18">
    <source>
        <dbReference type="PROSITE-ProRule" id="PRU00302"/>
    </source>
</evidence>
<dbReference type="GO" id="GO:0045087">
    <property type="term" value="P:innate immune response"/>
    <property type="evidence" value="ECO:0007669"/>
    <property type="project" value="UniProtKB-KW"/>
</dbReference>
<evidence type="ECO:0000256" key="10">
    <source>
        <dbReference type="ARBA" id="ARBA00022737"/>
    </source>
</evidence>
<organism evidence="23 24">
    <name type="scientific">Chanos chanos</name>
    <name type="common">Milkfish</name>
    <name type="synonym">Mugil chanos</name>
    <dbReference type="NCBI Taxonomy" id="29144"/>
    <lineage>
        <taxon>Eukaryota</taxon>
        <taxon>Metazoa</taxon>
        <taxon>Chordata</taxon>
        <taxon>Craniata</taxon>
        <taxon>Vertebrata</taxon>
        <taxon>Euteleostomi</taxon>
        <taxon>Actinopterygii</taxon>
        <taxon>Neopterygii</taxon>
        <taxon>Teleostei</taxon>
        <taxon>Ostariophysi</taxon>
        <taxon>Gonorynchiformes</taxon>
        <taxon>Chanidae</taxon>
        <taxon>Chanos</taxon>
    </lineage>
</organism>
<evidence type="ECO:0000256" key="3">
    <source>
        <dbReference type="ARBA" id="ARBA00004241"/>
    </source>
</evidence>
<dbReference type="PIRSF" id="PIRSF001154">
    <property type="entry name" value="Compl_C2_B"/>
    <property type="match status" value="1"/>
</dbReference>
<proteinExistence type="predicted"/>
<dbReference type="InParanoid" id="A0A6J2UYX6"/>
<feature type="active site" description="Charge relay system" evidence="17">
    <location>
        <position position="512"/>
    </location>
</feature>
<dbReference type="InterPro" id="IPR035976">
    <property type="entry name" value="Sushi/SCR/CCP_sf"/>
</dbReference>
<protein>
    <recommendedName>
        <fullName evidence="16">C3/C5 convertase</fullName>
    </recommendedName>
</protein>
<dbReference type="InterPro" id="IPR000436">
    <property type="entry name" value="Sushi_SCR_CCP_dom"/>
</dbReference>
<dbReference type="PROSITE" id="PS50240">
    <property type="entry name" value="TRYPSIN_DOM"/>
    <property type="match status" value="1"/>
</dbReference>
<dbReference type="PROSITE" id="PS50923">
    <property type="entry name" value="SUSHI"/>
    <property type="match status" value="2"/>
</dbReference>
<dbReference type="Pfam" id="PF00084">
    <property type="entry name" value="Sushi"/>
    <property type="match status" value="2"/>
</dbReference>
<dbReference type="SUPFAM" id="SSF57535">
    <property type="entry name" value="Complement control module/SCR domain"/>
    <property type="match status" value="3"/>
</dbReference>
<keyword evidence="12" id="KW-0720">Serine protease</keyword>
<evidence type="ECO:0000256" key="9">
    <source>
        <dbReference type="ARBA" id="ARBA00022729"/>
    </source>
</evidence>
<comment type="cofactor">
    <cofactor evidence="1">
        <name>Mn(2+)</name>
        <dbReference type="ChEBI" id="CHEBI:29035"/>
    </cofactor>
</comment>
<feature type="chain" id="PRO_5026841832" description="C3/C5 convertase" evidence="19">
    <location>
        <begin position="23"/>
        <end position="757"/>
    </location>
</feature>
<name>A0A6J2UYX6_CHACN</name>
<evidence type="ECO:0000256" key="16">
    <source>
        <dbReference type="ARBA" id="ARBA00029636"/>
    </source>
</evidence>
<dbReference type="InterPro" id="IPR001314">
    <property type="entry name" value="Peptidase_S1A"/>
</dbReference>
<dbReference type="OrthoDB" id="6127264at2759"/>
<dbReference type="InterPro" id="IPR043504">
    <property type="entry name" value="Peptidase_S1_PA_chymotrypsin"/>
</dbReference>
<feature type="active site" description="Charge relay system" evidence="17">
    <location>
        <position position="563"/>
    </location>
</feature>
<comment type="cofactor">
    <cofactor evidence="2">
        <name>Mg(2+)</name>
        <dbReference type="ChEBI" id="CHEBI:18420"/>
    </cofactor>
</comment>
<dbReference type="GO" id="GO:0009617">
    <property type="term" value="P:response to bacterium"/>
    <property type="evidence" value="ECO:0007669"/>
    <property type="project" value="TreeGrafter"/>
</dbReference>
<dbReference type="InterPro" id="IPR001254">
    <property type="entry name" value="Trypsin_dom"/>
</dbReference>
<dbReference type="Pfam" id="PF00089">
    <property type="entry name" value="Trypsin"/>
    <property type="match status" value="1"/>
</dbReference>
<dbReference type="Pfam" id="PF00092">
    <property type="entry name" value="VWA"/>
    <property type="match status" value="1"/>
</dbReference>
<evidence type="ECO:0000259" key="21">
    <source>
        <dbReference type="PROSITE" id="PS50240"/>
    </source>
</evidence>
<feature type="signal peptide" evidence="19">
    <location>
        <begin position="1"/>
        <end position="22"/>
    </location>
</feature>
<keyword evidence="15" id="KW-0325">Glycoprotein</keyword>
<gene>
    <name evidence="24" type="primary">LOC115807398</name>
</gene>
<evidence type="ECO:0000256" key="12">
    <source>
        <dbReference type="ARBA" id="ARBA00022825"/>
    </source>
</evidence>
<dbReference type="GO" id="GO:0070062">
    <property type="term" value="C:extracellular exosome"/>
    <property type="evidence" value="ECO:0007669"/>
    <property type="project" value="TreeGrafter"/>
</dbReference>
<keyword evidence="9 19" id="KW-0732">Signal</keyword>
<dbReference type="PANTHER" id="PTHR46393">
    <property type="entry name" value="SUSHI DOMAIN-CONTAINING PROTEIN"/>
    <property type="match status" value="1"/>
</dbReference>
<evidence type="ECO:0000256" key="14">
    <source>
        <dbReference type="ARBA" id="ARBA00023157"/>
    </source>
</evidence>
<dbReference type="GO" id="GO:0006956">
    <property type="term" value="P:complement activation"/>
    <property type="evidence" value="ECO:0007669"/>
    <property type="project" value="InterPro"/>
</dbReference>
<feature type="disulfide bond" evidence="18">
    <location>
        <begin position="176"/>
        <end position="203"/>
    </location>
</feature>
<evidence type="ECO:0000256" key="17">
    <source>
        <dbReference type="PIRSR" id="PIRSR001154-1"/>
    </source>
</evidence>
<dbReference type="InterPro" id="IPR009003">
    <property type="entry name" value="Peptidase_S1_PA"/>
</dbReference>
<evidence type="ECO:0000256" key="2">
    <source>
        <dbReference type="ARBA" id="ARBA00001946"/>
    </source>
</evidence>
<accession>A0A6J2UYX6</accession>
<feature type="domain" description="Peptidase S1" evidence="21">
    <location>
        <begin position="459"/>
        <end position="744"/>
    </location>
</feature>
<dbReference type="PRINTS" id="PR00722">
    <property type="entry name" value="CHYMOTRYPSIN"/>
</dbReference>
<dbReference type="InterPro" id="IPR011360">
    <property type="entry name" value="Compl_C2_B"/>
</dbReference>
<evidence type="ECO:0000256" key="11">
    <source>
        <dbReference type="ARBA" id="ARBA00022801"/>
    </source>
</evidence>
<evidence type="ECO:0000256" key="5">
    <source>
        <dbReference type="ARBA" id="ARBA00022525"/>
    </source>
</evidence>
<dbReference type="CDD" id="cd00033">
    <property type="entry name" value="CCP"/>
    <property type="match status" value="2"/>
</dbReference>
<keyword evidence="8" id="KW-0645">Protease</keyword>
<keyword evidence="13" id="KW-0391">Immunity</keyword>
<reference evidence="24" key="1">
    <citation type="submission" date="2025-08" db="UniProtKB">
        <authorList>
            <consortium name="RefSeq"/>
        </authorList>
    </citation>
    <scope>IDENTIFICATION</scope>
</reference>
<evidence type="ECO:0000256" key="6">
    <source>
        <dbReference type="ARBA" id="ARBA00022588"/>
    </source>
</evidence>
<feature type="domain" description="VWFA" evidence="20">
    <location>
        <begin position="253"/>
        <end position="450"/>
    </location>
</feature>
<dbReference type="GeneID" id="115807398"/>
<evidence type="ECO:0000256" key="8">
    <source>
        <dbReference type="ARBA" id="ARBA00022670"/>
    </source>
</evidence>
<dbReference type="SUPFAM" id="SSF53300">
    <property type="entry name" value="vWA-like"/>
    <property type="match status" value="1"/>
</dbReference>
<dbReference type="CDD" id="cd00190">
    <property type="entry name" value="Tryp_SPc"/>
    <property type="match status" value="1"/>
</dbReference>
<dbReference type="SUPFAM" id="SSF50494">
    <property type="entry name" value="Trypsin-like serine proteases"/>
    <property type="match status" value="1"/>
</dbReference>
<dbReference type="GO" id="GO:0009986">
    <property type="term" value="C:cell surface"/>
    <property type="evidence" value="ECO:0007669"/>
    <property type="project" value="UniProtKB-SubCell"/>
</dbReference>
<dbReference type="PANTHER" id="PTHR46393:SF6">
    <property type="entry name" value="COMPLEMENT C2-RELATED"/>
    <property type="match status" value="1"/>
</dbReference>
<feature type="domain" description="Sushi" evidence="22">
    <location>
        <begin position="148"/>
        <end position="205"/>
    </location>
</feature>
<evidence type="ECO:0000259" key="22">
    <source>
        <dbReference type="PROSITE" id="PS50923"/>
    </source>
</evidence>
<evidence type="ECO:0000259" key="20">
    <source>
        <dbReference type="PROSITE" id="PS50234"/>
    </source>
</evidence>
<feature type="disulfide bond" evidence="18">
    <location>
        <begin position="116"/>
        <end position="143"/>
    </location>
</feature>
<evidence type="ECO:0000256" key="13">
    <source>
        <dbReference type="ARBA" id="ARBA00022859"/>
    </source>
</evidence>
<keyword evidence="23" id="KW-1185">Reference proteome</keyword>
<dbReference type="FunCoup" id="A0A6J2UYX6">
    <property type="interactions" value="713"/>
</dbReference>
<evidence type="ECO:0000256" key="7">
    <source>
        <dbReference type="ARBA" id="ARBA00022659"/>
    </source>
</evidence>
<keyword evidence="11" id="KW-0378">Hydrolase</keyword>
<evidence type="ECO:0000256" key="15">
    <source>
        <dbReference type="ARBA" id="ARBA00023180"/>
    </source>
</evidence>
<dbReference type="Gene3D" id="2.10.70.10">
    <property type="entry name" value="Complement Module, domain 1"/>
    <property type="match status" value="3"/>
</dbReference>
<dbReference type="SMART" id="SM00032">
    <property type="entry name" value="CCP"/>
    <property type="match status" value="3"/>
</dbReference>
<feature type="active site" description="Charge relay system" evidence="17">
    <location>
        <position position="685"/>
    </location>
</feature>
<evidence type="ECO:0000256" key="1">
    <source>
        <dbReference type="ARBA" id="ARBA00001936"/>
    </source>
</evidence>
<comment type="caution">
    <text evidence="18">Lacks conserved residue(s) required for the propagation of feature annotation.</text>
</comment>
<sequence>MGLVFCWGLFACLVAVVTPSATQCPDKDLSIVGGTYTLTQNFDEDSVLHYQCPAGHYPYPHKKRQCRDGAWDPKPRRRPVQECRVVTCPNPLVLENGNVSPYQPRYYVGNVTEYACHSDYTLRGSSTRRCKENGKWTGVTPICGRDTDHCPDPGIPAGASRTGHIFNIDDKVTYRCDRPLILLGSKQRVCTEGGQWTGKEPECYYDYTYDTPEEVSEAFGNSLGNSLAVSEFEGLNRTQFGRKIQLRKGGNLHIYIALDASDSIDPDDFEQSKRIVKKLIDKISVYEVTPKYEIFIFATEVFEVVDIVDFYNNPDKTLAEMLKQLDEFDYDDKGDASGTNIARAFSTIHGKMTFVKQREPEFDDIRHVIIMFTDGVANMGGKPRPKVEQIKELIMKGNPEREEYLDLYVFGVGEDVQQEDVDEYVTKRPKEKHFFILKDLKNLEETFDEMIDESSSVDLCGTIWNYDSTNPEEKRIKHPWLAEISVIRSLGQPISNCMGSLVTPRFVLTAAHCFNFLDTPDKIKVIIEDGTSSSKNVKNLFLHPKFNITAKKDKGINETYDYDVALLELEKHATISRRIRPLCIPCTEETSRALRLSGDVTCEKHREALLSKKLEPAAFMTKDNADIKQKNVTIKLGDARPACIADAKSVIKGVTDNEIAKITEQFLCSGGTEPEVDDISCKGDSGGAVVMERHSRVIQVGIVSWGVADLCKEKGEKLPQSEEHTRDFHIDLFKVQDFLRKHLGQADADYTPLSFLS</sequence>
<keyword evidence="10" id="KW-0677">Repeat</keyword>
<evidence type="ECO:0000313" key="23">
    <source>
        <dbReference type="Proteomes" id="UP000504632"/>
    </source>
</evidence>
<dbReference type="PROSITE" id="PS50234">
    <property type="entry name" value="VWFA"/>
    <property type="match status" value="1"/>
</dbReference>
<dbReference type="GO" id="GO:0006508">
    <property type="term" value="P:proteolysis"/>
    <property type="evidence" value="ECO:0007669"/>
    <property type="project" value="UniProtKB-KW"/>
</dbReference>
<keyword evidence="7 18" id="KW-0768">Sushi</keyword>
<dbReference type="AlphaFoldDB" id="A0A6J2UYX6"/>
<dbReference type="InterPro" id="IPR036465">
    <property type="entry name" value="vWFA_dom_sf"/>
</dbReference>
<dbReference type="PROSITE" id="PS00134">
    <property type="entry name" value="TRYPSIN_HIS"/>
    <property type="match status" value="1"/>
</dbReference>
<keyword evidence="5" id="KW-0964">Secreted</keyword>
<dbReference type="Gene3D" id="3.40.50.410">
    <property type="entry name" value="von Willebrand factor, type A domain"/>
    <property type="match status" value="1"/>
</dbReference>
<dbReference type="SMART" id="SM00020">
    <property type="entry name" value="Tryp_SPc"/>
    <property type="match status" value="1"/>
</dbReference>
<dbReference type="Gene3D" id="2.40.10.10">
    <property type="entry name" value="Trypsin-like serine proteases"/>
    <property type="match status" value="2"/>
</dbReference>
<keyword evidence="14 18" id="KW-1015">Disulfide bond</keyword>
<evidence type="ECO:0000256" key="4">
    <source>
        <dbReference type="ARBA" id="ARBA00004613"/>
    </source>
</evidence>
<dbReference type="GO" id="GO:0004252">
    <property type="term" value="F:serine-type endopeptidase activity"/>
    <property type="evidence" value="ECO:0007669"/>
    <property type="project" value="InterPro"/>
</dbReference>
<feature type="domain" description="Sushi" evidence="22">
    <location>
        <begin position="86"/>
        <end position="145"/>
    </location>
</feature>
<evidence type="ECO:0000256" key="19">
    <source>
        <dbReference type="SAM" id="SignalP"/>
    </source>
</evidence>
<comment type="subcellular location">
    <subcellularLocation>
        <location evidence="3">Cell surface</location>
    </subcellularLocation>
    <subcellularLocation>
        <location evidence="4">Secreted</location>
    </subcellularLocation>
</comment>
<dbReference type="SMART" id="SM00327">
    <property type="entry name" value="VWA"/>
    <property type="match status" value="1"/>
</dbReference>
<evidence type="ECO:0000313" key="24">
    <source>
        <dbReference type="RefSeq" id="XP_030624211.1"/>
    </source>
</evidence>
<dbReference type="RefSeq" id="XP_030624211.1">
    <property type="nucleotide sequence ID" value="XM_030768351.1"/>
</dbReference>